<gene>
    <name evidence="2" type="ORF">ACFQKB_02505</name>
</gene>
<feature type="region of interest" description="Disordered" evidence="1">
    <location>
        <begin position="1"/>
        <end position="50"/>
    </location>
</feature>
<proteinExistence type="predicted"/>
<keyword evidence="3" id="KW-1185">Reference proteome</keyword>
<dbReference type="RefSeq" id="WP_378063017.1">
    <property type="nucleotide sequence ID" value="NZ_JBHSXS010000001.1"/>
</dbReference>
<evidence type="ECO:0000313" key="3">
    <source>
        <dbReference type="Proteomes" id="UP001596380"/>
    </source>
</evidence>
<evidence type="ECO:0000256" key="1">
    <source>
        <dbReference type="SAM" id="MobiDB-lite"/>
    </source>
</evidence>
<reference evidence="3" key="1">
    <citation type="journal article" date="2019" name="Int. J. Syst. Evol. Microbiol.">
        <title>The Global Catalogue of Microorganisms (GCM) 10K type strain sequencing project: providing services to taxonomists for standard genome sequencing and annotation.</title>
        <authorList>
            <consortium name="The Broad Institute Genomics Platform"/>
            <consortium name="The Broad Institute Genome Sequencing Center for Infectious Disease"/>
            <person name="Wu L."/>
            <person name="Ma J."/>
        </authorList>
    </citation>
    <scope>NUCLEOTIDE SEQUENCE [LARGE SCALE GENOMIC DNA]</scope>
    <source>
        <strain evidence="3">JCM 3369</strain>
    </source>
</reference>
<name>A0ABW2CDU2_9ACTN</name>
<protein>
    <submittedName>
        <fullName evidence="2">Uncharacterized protein</fullName>
    </submittedName>
</protein>
<dbReference type="Proteomes" id="UP001596380">
    <property type="component" value="Unassembled WGS sequence"/>
</dbReference>
<organism evidence="2 3">
    <name type="scientific">Actinomadura yumaensis</name>
    <dbReference type="NCBI Taxonomy" id="111807"/>
    <lineage>
        <taxon>Bacteria</taxon>
        <taxon>Bacillati</taxon>
        <taxon>Actinomycetota</taxon>
        <taxon>Actinomycetes</taxon>
        <taxon>Streptosporangiales</taxon>
        <taxon>Thermomonosporaceae</taxon>
        <taxon>Actinomadura</taxon>
    </lineage>
</organism>
<comment type="caution">
    <text evidence="2">The sequence shown here is derived from an EMBL/GenBank/DDBJ whole genome shotgun (WGS) entry which is preliminary data.</text>
</comment>
<evidence type="ECO:0000313" key="2">
    <source>
        <dbReference type="EMBL" id="MFC6878630.1"/>
    </source>
</evidence>
<accession>A0ABW2CDU2</accession>
<dbReference type="EMBL" id="JBHSXS010000001">
    <property type="protein sequence ID" value="MFC6878630.1"/>
    <property type="molecule type" value="Genomic_DNA"/>
</dbReference>
<sequence>MSSPRLPEDALASLPEDAAPDRIPGPDAGARAAAPAGAAVSRAADGTGAP</sequence>
<feature type="compositionally biased region" description="Low complexity" evidence="1">
    <location>
        <begin position="25"/>
        <end position="50"/>
    </location>
</feature>